<reference evidence="3" key="1">
    <citation type="submission" date="2012-02" db="EMBL/GenBank/DDBJ databases">
        <title>Whole genome shotgun sequence of Gordonia otitidis NBRC 100426.</title>
        <authorList>
            <person name="Yoshida I."/>
            <person name="Hosoyama A."/>
            <person name="Tsuchikane K."/>
            <person name="Katsumata H."/>
            <person name="Yamazaki S."/>
            <person name="Fujita N."/>
        </authorList>
    </citation>
    <scope>NUCLEOTIDE SEQUENCE [LARGE SCALE GENOMIC DNA]</scope>
    <source>
        <strain evidence="3">NBRC 100426</strain>
    </source>
</reference>
<organism evidence="3 4">
    <name type="scientific">Gordonia otitidis (strain DSM 44809 / CCUG 52243 / JCM 12355 / NBRC 100426 / IFM 10032)</name>
    <dbReference type="NCBI Taxonomy" id="1108044"/>
    <lineage>
        <taxon>Bacteria</taxon>
        <taxon>Bacillati</taxon>
        <taxon>Actinomycetota</taxon>
        <taxon>Actinomycetes</taxon>
        <taxon>Mycobacteriales</taxon>
        <taxon>Gordoniaceae</taxon>
        <taxon>Gordonia</taxon>
    </lineage>
</organism>
<keyword evidence="4" id="KW-1185">Reference proteome</keyword>
<protein>
    <recommendedName>
        <fullName evidence="2">UspA domain-containing protein</fullName>
    </recommendedName>
</protein>
<dbReference type="InterPro" id="IPR014729">
    <property type="entry name" value="Rossmann-like_a/b/a_fold"/>
</dbReference>
<dbReference type="SUPFAM" id="SSF52402">
    <property type="entry name" value="Adenine nucleotide alpha hydrolases-like"/>
    <property type="match status" value="1"/>
</dbReference>
<dbReference type="Pfam" id="PF00582">
    <property type="entry name" value="Usp"/>
    <property type="match status" value="1"/>
</dbReference>
<dbReference type="CDD" id="cd00293">
    <property type="entry name" value="USP-like"/>
    <property type="match status" value="1"/>
</dbReference>
<name>H5TT54_GORO1</name>
<dbReference type="Proteomes" id="UP000005038">
    <property type="component" value="Unassembled WGS sequence"/>
</dbReference>
<dbReference type="STRING" id="1108044.GOOTI_232_00190"/>
<feature type="region of interest" description="Disordered" evidence="1">
    <location>
        <begin position="1"/>
        <end position="23"/>
    </location>
</feature>
<comment type="caution">
    <text evidence="3">The sequence shown here is derived from an EMBL/GenBank/DDBJ whole genome shotgun (WGS) entry which is preliminary data.</text>
</comment>
<dbReference type="RefSeq" id="WP_007240825.1">
    <property type="nucleotide sequence ID" value="NZ_BAFB01000232.1"/>
</dbReference>
<proteinExistence type="predicted"/>
<evidence type="ECO:0000256" key="1">
    <source>
        <dbReference type="SAM" id="MobiDB-lite"/>
    </source>
</evidence>
<dbReference type="AlphaFoldDB" id="H5TT54"/>
<evidence type="ECO:0000313" key="4">
    <source>
        <dbReference type="Proteomes" id="UP000005038"/>
    </source>
</evidence>
<feature type="domain" description="UspA" evidence="2">
    <location>
        <begin position="40"/>
        <end position="169"/>
    </location>
</feature>
<gene>
    <name evidence="3" type="ORF">GOOTI_232_00190</name>
</gene>
<dbReference type="Gene3D" id="3.40.50.620">
    <property type="entry name" value="HUPs"/>
    <property type="match status" value="1"/>
</dbReference>
<accession>H5TT54</accession>
<dbReference type="OrthoDB" id="4462150at2"/>
<dbReference type="EMBL" id="BAFB01000232">
    <property type="protein sequence ID" value="GAB36662.1"/>
    <property type="molecule type" value="Genomic_DNA"/>
</dbReference>
<sequence>MTTTQGFGQHDDEGPLTRHRRGPTPRLDARAALVIGWNRHADSVTAVRYAAGLARLLDAHLHVVHIVDLDDEPLDPDAPNWEEQFDATVDDAALEARRILDAVPASWTYHSGHGSAAELLATVSDRYGALMVVIGSPRGGFMSYVDSVVGQSVARRMLGQRRVPLLVVPSGVDVDTVFPGQA</sequence>
<dbReference type="InterPro" id="IPR006016">
    <property type="entry name" value="UspA"/>
</dbReference>
<evidence type="ECO:0000259" key="2">
    <source>
        <dbReference type="Pfam" id="PF00582"/>
    </source>
</evidence>
<evidence type="ECO:0000313" key="3">
    <source>
        <dbReference type="EMBL" id="GAB36662.1"/>
    </source>
</evidence>